<dbReference type="PANTHER" id="PTHR17695">
    <property type="entry name" value="SMALL SUBUNIT PROCESSOME COMPONENT 20 HOMOLOG"/>
    <property type="match status" value="1"/>
</dbReference>
<dbReference type="EMBL" id="UYRR01025464">
    <property type="protein sequence ID" value="VDK35089.1"/>
    <property type="molecule type" value="Genomic_DNA"/>
</dbReference>
<evidence type="ECO:0000313" key="2">
    <source>
        <dbReference type="Proteomes" id="UP000267096"/>
    </source>
</evidence>
<gene>
    <name evidence="1" type="ORF">ASIM_LOCUS8888</name>
</gene>
<dbReference type="GO" id="GO:0032040">
    <property type="term" value="C:small-subunit processome"/>
    <property type="evidence" value="ECO:0007669"/>
    <property type="project" value="TreeGrafter"/>
</dbReference>
<evidence type="ECO:0000313" key="1">
    <source>
        <dbReference type="EMBL" id="VDK35089.1"/>
    </source>
</evidence>
<dbReference type="AlphaFoldDB" id="A0A0M3JNB1"/>
<dbReference type="WBParaSite" id="ASIM_0000915101-mRNA-1">
    <property type="protein sequence ID" value="ASIM_0000915101-mRNA-1"/>
    <property type="gene ID" value="ASIM_0000915101"/>
</dbReference>
<dbReference type="InterPro" id="IPR052575">
    <property type="entry name" value="SSU_processome_comp_20"/>
</dbReference>
<sequence length="94" mass="10872">MFQAFTQMIKDAPTLVLSPKRLQLLLNYVETDVVDGQKQATAFPLIKAIISRKLQDSKLVDLTNYLCELAITSQLAHIRAQCRQVLFLMFYFEY</sequence>
<protein>
    <submittedName>
        <fullName evidence="3">Small subunit processome component 20 homolog (inferred by orthology to a human protein)</fullName>
    </submittedName>
</protein>
<name>A0A0M3JNB1_ANISI</name>
<accession>A0A0M3JNB1</accession>
<dbReference type="PANTHER" id="PTHR17695:SF11">
    <property type="entry name" value="SMALL SUBUNIT PROCESSOME COMPONENT 20 HOMOLOG"/>
    <property type="match status" value="1"/>
</dbReference>
<dbReference type="OrthoDB" id="5871885at2759"/>
<proteinExistence type="predicted"/>
<organism evidence="3">
    <name type="scientific">Anisakis simplex</name>
    <name type="common">Herring worm</name>
    <dbReference type="NCBI Taxonomy" id="6269"/>
    <lineage>
        <taxon>Eukaryota</taxon>
        <taxon>Metazoa</taxon>
        <taxon>Ecdysozoa</taxon>
        <taxon>Nematoda</taxon>
        <taxon>Chromadorea</taxon>
        <taxon>Rhabditida</taxon>
        <taxon>Spirurina</taxon>
        <taxon>Ascaridomorpha</taxon>
        <taxon>Ascaridoidea</taxon>
        <taxon>Anisakidae</taxon>
        <taxon>Anisakis</taxon>
        <taxon>Anisakis simplex complex</taxon>
    </lineage>
</organism>
<dbReference type="Proteomes" id="UP000267096">
    <property type="component" value="Unassembled WGS sequence"/>
</dbReference>
<dbReference type="GO" id="GO:0030686">
    <property type="term" value="C:90S preribosome"/>
    <property type="evidence" value="ECO:0007669"/>
    <property type="project" value="TreeGrafter"/>
</dbReference>
<evidence type="ECO:0000313" key="3">
    <source>
        <dbReference type="WBParaSite" id="ASIM_0000915101-mRNA-1"/>
    </source>
</evidence>
<reference evidence="1 2" key="2">
    <citation type="submission" date="2018-11" db="EMBL/GenBank/DDBJ databases">
        <authorList>
            <consortium name="Pathogen Informatics"/>
        </authorList>
    </citation>
    <scope>NUCLEOTIDE SEQUENCE [LARGE SCALE GENOMIC DNA]</scope>
</reference>
<keyword evidence="2" id="KW-1185">Reference proteome</keyword>
<reference evidence="3" key="1">
    <citation type="submission" date="2017-02" db="UniProtKB">
        <authorList>
            <consortium name="WormBaseParasite"/>
        </authorList>
    </citation>
    <scope>IDENTIFICATION</scope>
</reference>